<accession>B0FXQ2</accession>
<dbReference type="EMBL" id="EU362852">
    <property type="protein sequence ID" value="ABY53447.1"/>
    <property type="molecule type" value="Genomic_DNA"/>
</dbReference>
<sequence>HWQPDEQERAYNDIERLSCENIKDVWNYLNDFKGLAAKTGRLYISTELSEKAFRKLPPAIGKEIENAWNEKFPGSNVSVIPRIHFTYQYLAEICRKAAIQKEVRNLSFCSKVPIPGYYQKTKLL</sequence>
<feature type="non-terminal residue" evidence="1">
    <location>
        <position position="124"/>
    </location>
</feature>
<reference evidence="1" key="2">
    <citation type="journal article" date="2008" name="J. Virol. Methods">
        <title>Evidence for novel viruses by analysis of nucleic acids in virus-like particle fractions from Ambrosia psilostachya.</title>
        <authorList>
            <person name="Melcher U."/>
            <person name="Muthukumar V."/>
            <person name="Wiley G.B."/>
            <person name="Min B.E."/>
            <person name="Palmer M.W."/>
            <person name="Verchot-Lubicz J."/>
            <person name="Ali A."/>
            <person name="Nelson R.S."/>
            <person name="Roe B.A."/>
            <person name="Thapa V."/>
            <person name="Pierce M.L."/>
        </authorList>
    </citation>
    <scope>NUCLEOTIDE SEQUENCE</scope>
    <source>
        <strain evidence="1">05TGP00321.Bad2</strain>
    </source>
</reference>
<reference evidence="1" key="1">
    <citation type="submission" date="2007-12" db="EMBL/GenBank/DDBJ databases">
        <authorList>
            <person name="Melcher U.K."/>
            <person name="Muthukumar V."/>
            <person name="Wiley G.B."/>
            <person name="Min B.E."/>
            <person name="Palmer M.W."/>
            <person name="Verchot-Lubicz J."/>
            <person name="Nelson R.S."/>
            <person name="Roe B.A."/>
            <person name="Thapa V."/>
            <person name="Pierce M.L."/>
        </authorList>
    </citation>
    <scope>NUCLEOTIDE SEQUENCE</scope>
    <source>
        <strain evidence="1">05TGP00321.Bad2</strain>
    </source>
</reference>
<organism evidence="1">
    <name type="scientific">Ambrosia asymptomatic virus 2 UKM-2007</name>
    <dbReference type="NCBI Taxonomy" id="490892"/>
    <lineage>
        <taxon>Viruses</taxon>
        <taxon>Riboviria</taxon>
        <taxon>Pararnavirae</taxon>
        <taxon>Artverviricota</taxon>
        <taxon>Revtraviricetes</taxon>
        <taxon>Ortervirales</taxon>
        <taxon>Caulimoviridae</taxon>
        <taxon>Badnavirus</taxon>
    </lineage>
</organism>
<protein>
    <submittedName>
        <fullName evidence="1">Polyprotein</fullName>
    </submittedName>
</protein>
<evidence type="ECO:0000313" key="1">
    <source>
        <dbReference type="EMBL" id="ABY53447.1"/>
    </source>
</evidence>
<name>B0FXQ2_9VIRU</name>
<feature type="non-terminal residue" evidence="1">
    <location>
        <position position="1"/>
    </location>
</feature>
<dbReference type="Pfam" id="PF22909">
    <property type="entry name" value="Caulimovir_coat_dom"/>
    <property type="match status" value="1"/>
</dbReference>
<proteinExistence type="predicted"/>